<comment type="catalytic activity">
    <reaction evidence="1 10">
        <text>ATP-dependent breakage, passage and rejoining of double-stranded DNA.</text>
        <dbReference type="EC" id="5.6.2.2"/>
    </reaction>
</comment>
<keyword evidence="9 10" id="KW-0413">Isomerase</keyword>
<keyword evidence="5" id="KW-0479">Metal-binding</keyword>
<evidence type="ECO:0000256" key="9">
    <source>
        <dbReference type="ARBA" id="ARBA00023235"/>
    </source>
</evidence>
<comment type="cofactor">
    <cofactor evidence="2">
        <name>Mg(2+)</name>
        <dbReference type="ChEBI" id="CHEBI:18420"/>
    </cofactor>
</comment>
<dbReference type="CDD" id="cd00223">
    <property type="entry name" value="TOPRIM_TopoIIB_SPO"/>
    <property type="match status" value="1"/>
</dbReference>
<dbReference type="GO" id="GO:0003677">
    <property type="term" value="F:DNA binding"/>
    <property type="evidence" value="ECO:0007669"/>
    <property type="project" value="UniProtKB-UniRule"/>
</dbReference>
<dbReference type="GO" id="GO:0007131">
    <property type="term" value="P:reciprocal meiotic recombination"/>
    <property type="evidence" value="ECO:0007669"/>
    <property type="project" value="TreeGrafter"/>
</dbReference>
<evidence type="ECO:0000259" key="11">
    <source>
        <dbReference type="Pfam" id="PF04406"/>
    </source>
</evidence>
<dbReference type="GO" id="GO:0005524">
    <property type="term" value="F:ATP binding"/>
    <property type="evidence" value="ECO:0007669"/>
    <property type="project" value="InterPro"/>
</dbReference>
<evidence type="ECO:0000313" key="13">
    <source>
        <dbReference type="EMBL" id="VFU30710.1"/>
    </source>
</evidence>
<evidence type="ECO:0000256" key="2">
    <source>
        <dbReference type="ARBA" id="ARBA00001946"/>
    </source>
</evidence>
<dbReference type="GO" id="GO:0000706">
    <property type="term" value="P:meiotic DNA double-strand break processing"/>
    <property type="evidence" value="ECO:0007669"/>
    <property type="project" value="TreeGrafter"/>
</dbReference>
<keyword evidence="8 10" id="KW-0238">DNA-binding</keyword>
<evidence type="ECO:0000256" key="8">
    <source>
        <dbReference type="ARBA" id="ARBA00023125"/>
    </source>
</evidence>
<dbReference type="GO" id="GO:0042138">
    <property type="term" value="P:meiotic DNA double-strand break formation"/>
    <property type="evidence" value="ECO:0007669"/>
    <property type="project" value="TreeGrafter"/>
</dbReference>
<dbReference type="InterPro" id="IPR002815">
    <property type="entry name" value="Spo11/TopoVI_A"/>
</dbReference>
<dbReference type="InterPro" id="IPR034136">
    <property type="entry name" value="TOPRIM_Topo6A/Spo11"/>
</dbReference>
<dbReference type="Gene3D" id="3.40.1360.10">
    <property type="match status" value="1"/>
</dbReference>
<dbReference type="PRINTS" id="PR01550">
    <property type="entry name" value="TOP6AFAMILY"/>
</dbReference>
<feature type="active site" description="O-(5'-phospho-DNA)-tyrosine intermediate" evidence="10">
    <location>
        <position position="116"/>
    </location>
</feature>
<evidence type="ECO:0000256" key="10">
    <source>
        <dbReference type="PROSITE-ProRule" id="PRU01385"/>
    </source>
</evidence>
<dbReference type="GO" id="GO:0000228">
    <property type="term" value="C:nuclear chromosome"/>
    <property type="evidence" value="ECO:0007669"/>
    <property type="project" value="TreeGrafter"/>
</dbReference>
<gene>
    <name evidence="13" type="ORF">SVIM_LOCUS122906</name>
</gene>
<feature type="domain" description="Spo11/DNA topoisomerase VI subunit A N-terminal" evidence="11">
    <location>
        <begin position="88"/>
        <end position="152"/>
    </location>
</feature>
<dbReference type="GO" id="GO:0003918">
    <property type="term" value="F:DNA topoisomerase type II (double strand cut, ATP-hydrolyzing) activity"/>
    <property type="evidence" value="ECO:0007669"/>
    <property type="project" value="UniProtKB-UniRule"/>
</dbReference>
<dbReference type="Gene3D" id="1.10.10.10">
    <property type="entry name" value="Winged helix-like DNA-binding domain superfamily/Winged helix DNA-binding domain"/>
    <property type="match status" value="1"/>
</dbReference>
<dbReference type="Pfam" id="PF21180">
    <property type="entry name" value="TOP6A-Spo11_Toprim"/>
    <property type="match status" value="1"/>
</dbReference>
<dbReference type="AlphaFoldDB" id="A0A6N2KSL2"/>
<dbReference type="SUPFAM" id="SSF56726">
    <property type="entry name" value="DNA topoisomerase IV, alpha subunit"/>
    <property type="match status" value="1"/>
</dbReference>
<evidence type="ECO:0000256" key="5">
    <source>
        <dbReference type="ARBA" id="ARBA00022723"/>
    </source>
</evidence>
<evidence type="ECO:0000256" key="1">
    <source>
        <dbReference type="ARBA" id="ARBA00000185"/>
    </source>
</evidence>
<dbReference type="GO" id="GO:0046872">
    <property type="term" value="F:metal ion binding"/>
    <property type="evidence" value="ECO:0007669"/>
    <property type="project" value="UniProtKB-KW"/>
</dbReference>
<dbReference type="InterPro" id="IPR036078">
    <property type="entry name" value="Spo11/TopoVI_A_sf"/>
</dbReference>
<evidence type="ECO:0000256" key="6">
    <source>
        <dbReference type="ARBA" id="ARBA00022842"/>
    </source>
</evidence>
<feature type="domain" description="Topoisomerase 6 subunit A/Spo11 TOPRIM" evidence="12">
    <location>
        <begin position="219"/>
        <end position="386"/>
    </location>
</feature>
<dbReference type="InterPro" id="IPR036388">
    <property type="entry name" value="WH-like_DNA-bd_sf"/>
</dbReference>
<evidence type="ECO:0000256" key="4">
    <source>
        <dbReference type="ARBA" id="ARBA00012895"/>
    </source>
</evidence>
<reference evidence="13" key="1">
    <citation type="submission" date="2019-03" db="EMBL/GenBank/DDBJ databases">
        <authorList>
            <person name="Mank J."/>
            <person name="Almeida P."/>
        </authorList>
    </citation>
    <scope>NUCLEOTIDE SEQUENCE</scope>
    <source>
        <strain evidence="13">78183</strain>
    </source>
</reference>
<dbReference type="PANTHER" id="PTHR10848">
    <property type="entry name" value="MEIOTIC RECOMBINATION PROTEIN SPO11"/>
    <property type="match status" value="1"/>
</dbReference>
<organism evidence="13">
    <name type="scientific">Salix viminalis</name>
    <name type="common">Common osier</name>
    <name type="synonym">Basket willow</name>
    <dbReference type="NCBI Taxonomy" id="40686"/>
    <lineage>
        <taxon>Eukaryota</taxon>
        <taxon>Viridiplantae</taxon>
        <taxon>Streptophyta</taxon>
        <taxon>Embryophyta</taxon>
        <taxon>Tracheophyta</taxon>
        <taxon>Spermatophyta</taxon>
        <taxon>Magnoliopsida</taxon>
        <taxon>eudicotyledons</taxon>
        <taxon>Gunneridae</taxon>
        <taxon>Pentapetalae</taxon>
        <taxon>rosids</taxon>
        <taxon>fabids</taxon>
        <taxon>Malpighiales</taxon>
        <taxon>Salicaceae</taxon>
        <taxon>Saliceae</taxon>
        <taxon>Salix</taxon>
    </lineage>
</organism>
<evidence type="ECO:0000259" key="12">
    <source>
        <dbReference type="Pfam" id="PF21180"/>
    </source>
</evidence>
<keyword evidence="6" id="KW-0460">Magnesium</keyword>
<keyword evidence="7 10" id="KW-0799">Topoisomerase</keyword>
<comment type="similarity">
    <text evidence="3 10">Belongs to the TOP6A family.</text>
</comment>
<protein>
    <recommendedName>
        <fullName evidence="4">DNA topoisomerase (ATP-hydrolyzing)</fullName>
        <ecNumber evidence="4">5.6.2.2</ecNumber>
    </recommendedName>
</protein>
<dbReference type="PANTHER" id="PTHR10848:SF0">
    <property type="entry name" value="MEIOTIC RECOMBINATION PROTEIN SPO11"/>
    <property type="match status" value="1"/>
</dbReference>
<dbReference type="EC" id="5.6.2.2" evidence="4"/>
<dbReference type="InterPro" id="IPR013049">
    <property type="entry name" value="Spo11/TopoVI_A_N"/>
</dbReference>
<dbReference type="PROSITE" id="PS52041">
    <property type="entry name" value="TOPO_IIB"/>
    <property type="match status" value="1"/>
</dbReference>
<sequence>MKFFTDREICYADILPPSEVRARIEVAVLNFLKILTCADPAISDLLLINRKSSNRRVSQGLLTDDDTWIFLSRSFCKRSLMRANAAKAFIRVWKVMEMCFKILLQEKRVTQRELFYKLLCVSPDCFSSQLQVNRTIQDVVSLLRCSRFSLGIMASSRGIVAGRLLEPEKEMVDCSECGSSGYAISGDLNLLDRLVMKTDARYIIIVEKAISDSRRFVQHAIFQRLAEDRVFNHIPTILITARGYPDIATRFLLHRMSRTFPELPIMALPLYIIPGFTFTRNPAGLAILCTFKFGSIGMGLEAYRYACNVKWLGLRGDDLQLIPEESFVSLKPRDLQIAKSLMSSETLQEKHREELALMVQSGKRAELEALYFHGYDYLGKYIAKKIVQANYI</sequence>
<dbReference type="FunFam" id="1.10.10.10:FF:000487">
    <property type="entry name" value="Meiotic recombination protein SPO11-2"/>
    <property type="match status" value="1"/>
</dbReference>
<evidence type="ECO:0000256" key="3">
    <source>
        <dbReference type="ARBA" id="ARBA00006559"/>
    </source>
</evidence>
<accession>A0A6N2KSL2</accession>
<dbReference type="EMBL" id="CAADRP010000668">
    <property type="protein sequence ID" value="VFU30710.1"/>
    <property type="molecule type" value="Genomic_DNA"/>
</dbReference>
<name>A0A6N2KSL2_SALVM</name>
<dbReference type="Pfam" id="PF04406">
    <property type="entry name" value="TP6A_N"/>
    <property type="match status" value="1"/>
</dbReference>
<proteinExistence type="inferred from homology"/>
<evidence type="ECO:0000256" key="7">
    <source>
        <dbReference type="ARBA" id="ARBA00023029"/>
    </source>
</evidence>